<dbReference type="SUPFAM" id="SSF46785">
    <property type="entry name" value="Winged helix' DNA-binding domain"/>
    <property type="match status" value="1"/>
</dbReference>
<reference evidence="3" key="5">
    <citation type="submission" date="2014-05" db="EMBL/GenBank/DDBJ databases">
        <authorList>
            <person name="Wang L."/>
            <person name="Yang H."/>
            <person name="Xiang H."/>
        </authorList>
    </citation>
    <scope>NUCLEOTIDE SEQUENCE</scope>
    <source>
        <strain evidence="3">CGMCC 1.2087</strain>
    </source>
</reference>
<dbReference type="Proteomes" id="UP000006469">
    <property type="component" value="Chromosome"/>
</dbReference>
<dbReference type="HOGENOM" id="CLU_091226_0_0_2"/>
<keyword evidence="8" id="KW-1185">Reference proteome</keyword>
<evidence type="ECO:0000313" key="7">
    <source>
        <dbReference type="Proteomes" id="UP000006469"/>
    </source>
</evidence>
<evidence type="ECO:0000313" key="5">
    <source>
        <dbReference type="EMBL" id="ELZ99890.1"/>
    </source>
</evidence>
<dbReference type="Pfam" id="PF24218">
    <property type="entry name" value="DUF7437"/>
    <property type="match status" value="1"/>
</dbReference>
<evidence type="ECO:0000313" key="3">
    <source>
        <dbReference type="EMBL" id="AFK19570.1"/>
    </source>
</evidence>
<evidence type="ECO:0000313" key="10">
    <source>
        <dbReference type="Proteomes" id="UP000299011"/>
    </source>
</evidence>
<feature type="domain" description="DUF7437" evidence="2">
    <location>
        <begin position="120"/>
        <end position="181"/>
    </location>
</feature>
<reference evidence="3" key="1">
    <citation type="journal article" date="2012" name="Appl. Environ. Microbiol.">
        <title>Identification of the haloarchaeal phasin (PhaP) that functions in polyhydroxyalkanoate accumulation and granule formation in Haloferax mediterranei.</title>
        <authorList>
            <person name="Cai S."/>
            <person name="Cai L."/>
            <person name="Liu H."/>
            <person name="Liu X."/>
            <person name="Han J."/>
            <person name="Zhou J."/>
            <person name="Xiang H."/>
        </authorList>
    </citation>
    <scope>NUCLEOTIDE SEQUENCE</scope>
    <source>
        <strain evidence="3">CGMCC 1.2087</strain>
    </source>
</reference>
<proteinExistence type="predicted"/>
<reference evidence="3 7" key="2">
    <citation type="journal article" date="2012" name="J. Bacteriol.">
        <title>Complete genome sequence of the metabolically versatile halophilic archaeon Haloferax mediterranei, a poly(3-hydroxybutyrate-co-3-hydroxyvalerate) producer.</title>
        <authorList>
            <person name="Han J."/>
            <person name="Zhang F."/>
            <person name="Hou J."/>
            <person name="Liu X."/>
            <person name="Li M."/>
            <person name="Liu H."/>
            <person name="Cai L."/>
            <person name="Zhang B."/>
            <person name="Chen Y."/>
            <person name="Zhou J."/>
            <person name="Hu S."/>
            <person name="Xiang H."/>
        </authorList>
    </citation>
    <scope>NUCLEOTIDE SEQUENCE [LARGE SCALE GENOMIC DNA]</scope>
    <source>
        <strain evidence="7">ATCC 33500 / DSM 1411 / JCM 8866 / NBRC 14739 / NCIMB 2177 / R-4</strain>
        <strain evidence="3">CGMCC 1.2087</strain>
    </source>
</reference>
<reference evidence="6 10" key="6">
    <citation type="submission" date="2019-04" db="EMBL/GenBank/DDBJ databases">
        <title>Methylomes of two halophilic Archaea, Haloarcula marismortui and Haloferax mediterranei.</title>
        <authorList>
            <person name="DasSarma S."/>
            <person name="DasSarma P."/>
            <person name="DasSarma S."/>
            <person name="Fomenkov A."/>
            <person name="Vincze T."/>
            <person name="Anton B.P."/>
            <person name="Roberts R.J."/>
        </authorList>
    </citation>
    <scope>NUCLEOTIDE SEQUENCE [LARGE SCALE GENOMIC DNA]</scope>
    <source>
        <strain evidence="6">ATCC 33500</strain>
        <strain evidence="10">ATCC 33500 / DSM 1411 / JCM 8866 / NBRC 14739 / NCIMB 2177 / R-4</strain>
    </source>
</reference>
<feature type="domain" description="Transcription regulator TrmB N-terminal" evidence="1">
    <location>
        <begin position="41"/>
        <end position="90"/>
    </location>
</feature>
<evidence type="ECO:0000313" key="4">
    <source>
        <dbReference type="EMBL" id="AHZ22962.1"/>
    </source>
</evidence>
<dbReference type="Proteomes" id="UP000027075">
    <property type="component" value="Chromosome"/>
</dbReference>
<name>I3R5R0_HALMT</name>
<dbReference type="InterPro" id="IPR002831">
    <property type="entry name" value="Tscrpt_reg_TrmB_N"/>
</dbReference>
<dbReference type="PaxDb" id="523841-HFX_1872"/>
<dbReference type="InterPro" id="IPR036390">
    <property type="entry name" value="WH_DNA-bd_sf"/>
</dbReference>
<dbReference type="EMBL" id="CP001868">
    <property type="protein sequence ID" value="AFK19570.1"/>
    <property type="molecule type" value="Genomic_DNA"/>
</dbReference>
<dbReference type="OrthoDB" id="350231at2157"/>
<dbReference type="InterPro" id="IPR036388">
    <property type="entry name" value="WH-like_DNA-bd_sf"/>
</dbReference>
<accession>I3R5R0</accession>
<dbReference type="Gene3D" id="1.10.10.10">
    <property type="entry name" value="Winged helix-like DNA-binding domain superfamily/Winged helix DNA-binding domain"/>
    <property type="match status" value="1"/>
</dbReference>
<dbReference type="eggNOG" id="arCOG04498">
    <property type="taxonomic scope" value="Archaea"/>
</dbReference>
<evidence type="ECO:0000313" key="6">
    <source>
        <dbReference type="EMBL" id="QCQ74173.1"/>
    </source>
</evidence>
<dbReference type="InterPro" id="IPR055860">
    <property type="entry name" value="DUF7437"/>
</dbReference>
<evidence type="ECO:0000259" key="2">
    <source>
        <dbReference type="Pfam" id="PF24218"/>
    </source>
</evidence>
<sequence>MPTLSDRGDAPLLDDDAPQSFDDLDGLLAATTLLQHPRLAREYVYLCYYGPATIQDLIDELDLARATAYDDVERLEQLGVVDRDESTRPHHLTAEPFAFVDGREVAITPTLLHAVALTEFDDDAEYFHNRYGVGRLVRAVRAAAEYYAGKLTQRVAANEMDVKPVEGMAIIYAVQPVLEAGREHDPYFRQLISPDPDELEFDGE</sequence>
<dbReference type="Pfam" id="PF01978">
    <property type="entry name" value="TrmB"/>
    <property type="match status" value="1"/>
</dbReference>
<reference evidence="5 8" key="3">
    <citation type="journal article" date="2014" name="PLoS Genet.">
        <title>Phylogenetically driven sequencing of extremely halophilic archaea reveals strategies for static and dynamic osmo-response.</title>
        <authorList>
            <person name="Becker E.A."/>
            <person name="Seitzer P.M."/>
            <person name="Tritt A."/>
            <person name="Larsen D."/>
            <person name="Krusor M."/>
            <person name="Yao A.I."/>
            <person name="Wu D."/>
            <person name="Madern D."/>
            <person name="Eisen J.A."/>
            <person name="Darling A.E."/>
            <person name="Facciotti M.T."/>
        </authorList>
    </citation>
    <scope>NUCLEOTIDE SEQUENCE [LARGE SCALE GENOMIC DNA]</scope>
    <source>
        <strain evidence="5">ATCC 33500</strain>
        <strain evidence="8">ATCC 33500 / DSM 1411 / JCM 8866 / NBRC 14739 / NCIMB 2177 / R-4</strain>
    </source>
</reference>
<gene>
    <name evidence="3" type="ordered locus">HFX_1872</name>
    <name evidence="4" type="ORF">BM92_10085</name>
    <name evidence="5" type="ORF">C439_11163</name>
    <name evidence="6" type="ORF">E6P09_02330</name>
</gene>
<reference evidence="4 9" key="4">
    <citation type="submission" date="2014-04" db="EMBL/GenBank/DDBJ databases">
        <title>Transcriptional profiles of Haloferax mediterranei on the basis of nitrogen availability.</title>
        <authorList>
            <person name="Bautista V."/>
        </authorList>
    </citation>
    <scope>NUCLEOTIDE SEQUENCE [LARGE SCALE GENOMIC DNA]</scope>
    <source>
        <strain evidence="4">ATCC 33500</strain>
        <strain evidence="9">ATCC 33500 / DSM 1411 / JCM 8866 / NBRC 14739 / NCIMB 2177 / R-4</strain>
    </source>
</reference>
<evidence type="ECO:0000313" key="9">
    <source>
        <dbReference type="Proteomes" id="UP000027075"/>
    </source>
</evidence>
<dbReference type="EMBL" id="AOLO01000009">
    <property type="protein sequence ID" value="ELZ99890.1"/>
    <property type="molecule type" value="Genomic_DNA"/>
</dbReference>
<dbReference type="Proteomes" id="UP000299011">
    <property type="component" value="Chromosome"/>
</dbReference>
<organism evidence="3 7">
    <name type="scientific">Haloferax mediterranei (strain ATCC 33500 / DSM 1411 / JCM 8866 / NBRC 14739 / NCIMB 2177 / R-4)</name>
    <name type="common">Halobacterium mediterranei</name>
    <dbReference type="NCBI Taxonomy" id="523841"/>
    <lineage>
        <taxon>Archaea</taxon>
        <taxon>Methanobacteriati</taxon>
        <taxon>Methanobacteriota</taxon>
        <taxon>Stenosarchaea group</taxon>
        <taxon>Halobacteria</taxon>
        <taxon>Halobacteriales</taxon>
        <taxon>Haloferacaceae</taxon>
        <taxon>Haloferax</taxon>
    </lineage>
</organism>
<evidence type="ECO:0000259" key="1">
    <source>
        <dbReference type="Pfam" id="PF01978"/>
    </source>
</evidence>
<dbReference type="GeneID" id="40155217"/>
<dbReference type="KEGG" id="hme:HFX_1872"/>
<dbReference type="PATRIC" id="fig|523841.21.peg.2254"/>
<dbReference type="RefSeq" id="WP_004059203.1">
    <property type="nucleotide sequence ID" value="NC_017941.2"/>
</dbReference>
<dbReference type="EMBL" id="CP007551">
    <property type="protein sequence ID" value="AHZ22962.1"/>
    <property type="molecule type" value="Genomic_DNA"/>
</dbReference>
<dbReference type="EMBL" id="CP039139">
    <property type="protein sequence ID" value="QCQ74173.1"/>
    <property type="molecule type" value="Genomic_DNA"/>
</dbReference>
<protein>
    <submittedName>
        <fullName evidence="3">Uncharacterized protein</fullName>
    </submittedName>
</protein>
<dbReference type="AlphaFoldDB" id="I3R5R0"/>
<evidence type="ECO:0000313" key="8">
    <source>
        <dbReference type="Proteomes" id="UP000011603"/>
    </source>
</evidence>
<dbReference type="Proteomes" id="UP000011603">
    <property type="component" value="Unassembled WGS sequence"/>
</dbReference>